<protein>
    <recommendedName>
        <fullName evidence="7">TF-B3 domain-containing protein</fullName>
    </recommendedName>
</protein>
<dbReference type="InterPro" id="IPR003340">
    <property type="entry name" value="B3_DNA-bd"/>
</dbReference>
<organism evidence="8 9">
    <name type="scientific">Solanum commersonii</name>
    <name type="common">Commerson's wild potato</name>
    <name type="synonym">Commerson's nightshade</name>
    <dbReference type="NCBI Taxonomy" id="4109"/>
    <lineage>
        <taxon>Eukaryota</taxon>
        <taxon>Viridiplantae</taxon>
        <taxon>Streptophyta</taxon>
        <taxon>Embryophyta</taxon>
        <taxon>Tracheophyta</taxon>
        <taxon>Spermatophyta</taxon>
        <taxon>Magnoliopsida</taxon>
        <taxon>eudicotyledons</taxon>
        <taxon>Gunneridae</taxon>
        <taxon>Pentapetalae</taxon>
        <taxon>asterids</taxon>
        <taxon>lamiids</taxon>
        <taxon>Solanales</taxon>
        <taxon>Solanaceae</taxon>
        <taxon>Solanoideae</taxon>
        <taxon>Solaneae</taxon>
        <taxon>Solanum</taxon>
    </lineage>
</organism>
<dbReference type="SMART" id="SM01019">
    <property type="entry name" value="B3"/>
    <property type="match status" value="1"/>
</dbReference>
<evidence type="ECO:0000256" key="6">
    <source>
        <dbReference type="SAM" id="MobiDB-lite"/>
    </source>
</evidence>
<evidence type="ECO:0000256" key="2">
    <source>
        <dbReference type="ARBA" id="ARBA00023015"/>
    </source>
</evidence>
<dbReference type="CDD" id="cd10017">
    <property type="entry name" value="B3_DNA"/>
    <property type="match status" value="1"/>
</dbReference>
<evidence type="ECO:0000256" key="1">
    <source>
        <dbReference type="ARBA" id="ARBA00004123"/>
    </source>
</evidence>
<dbReference type="PANTHER" id="PTHR31391">
    <property type="entry name" value="B3 DOMAIN-CONTAINING PROTEIN OS11G0197600-RELATED"/>
    <property type="match status" value="1"/>
</dbReference>
<accession>A0A9J6AKI7</accession>
<feature type="region of interest" description="Disordered" evidence="6">
    <location>
        <begin position="1"/>
        <end position="44"/>
    </location>
</feature>
<dbReference type="InterPro" id="IPR015300">
    <property type="entry name" value="DNA-bd_pseudobarrel_sf"/>
</dbReference>
<comment type="subcellular location">
    <subcellularLocation>
        <location evidence="1">Nucleus</location>
    </subcellularLocation>
</comment>
<dbReference type="InterPro" id="IPR044837">
    <property type="entry name" value="REM16-like"/>
</dbReference>
<dbReference type="EMBL" id="JACXVP010000002">
    <property type="protein sequence ID" value="KAG5625149.1"/>
    <property type="molecule type" value="Genomic_DNA"/>
</dbReference>
<dbReference type="SUPFAM" id="SSF101936">
    <property type="entry name" value="DNA-binding pseudobarrel domain"/>
    <property type="match status" value="1"/>
</dbReference>
<evidence type="ECO:0000256" key="3">
    <source>
        <dbReference type="ARBA" id="ARBA00023125"/>
    </source>
</evidence>
<gene>
    <name evidence="8" type="ORF">H5410_010367</name>
</gene>
<reference evidence="8 9" key="1">
    <citation type="submission" date="2020-09" db="EMBL/GenBank/DDBJ databases">
        <title>De no assembly of potato wild relative species, Solanum commersonii.</title>
        <authorList>
            <person name="Cho K."/>
        </authorList>
    </citation>
    <scope>NUCLEOTIDE SEQUENCE [LARGE SCALE GENOMIC DNA]</scope>
    <source>
        <strain evidence="8">LZ3.2</strain>
        <tissue evidence="8">Leaf</tissue>
    </source>
</reference>
<dbReference type="OrthoDB" id="1605554at2759"/>
<dbReference type="PROSITE" id="PS50863">
    <property type="entry name" value="B3"/>
    <property type="match status" value="1"/>
</dbReference>
<dbReference type="Gene3D" id="2.40.330.10">
    <property type="entry name" value="DNA-binding pseudobarrel domain"/>
    <property type="match status" value="1"/>
</dbReference>
<dbReference type="GO" id="GO:0003677">
    <property type="term" value="F:DNA binding"/>
    <property type="evidence" value="ECO:0007669"/>
    <property type="project" value="UniProtKB-KW"/>
</dbReference>
<keyword evidence="3" id="KW-0238">DNA-binding</keyword>
<keyword evidence="2" id="KW-0805">Transcription regulation</keyword>
<feature type="compositionally biased region" description="Low complexity" evidence="6">
    <location>
        <begin position="32"/>
        <end position="43"/>
    </location>
</feature>
<dbReference type="Proteomes" id="UP000824120">
    <property type="component" value="Chromosome 2"/>
</dbReference>
<dbReference type="AlphaFoldDB" id="A0A9J6AKI7"/>
<feature type="compositionally biased region" description="Basic residues" evidence="6">
    <location>
        <begin position="9"/>
        <end position="20"/>
    </location>
</feature>
<keyword evidence="9" id="KW-1185">Reference proteome</keyword>
<dbReference type="Pfam" id="PF02362">
    <property type="entry name" value="B3"/>
    <property type="match status" value="1"/>
</dbReference>
<comment type="caution">
    <text evidence="8">The sequence shown here is derived from an EMBL/GenBank/DDBJ whole genome shotgun (WGS) entry which is preliminary data.</text>
</comment>
<name>A0A9J6AKI7_SOLCO</name>
<dbReference type="PANTHER" id="PTHR31391:SF67">
    <property type="entry name" value="TF-B3 DOMAIN-CONTAINING PROTEIN"/>
    <property type="match status" value="1"/>
</dbReference>
<evidence type="ECO:0000313" key="9">
    <source>
        <dbReference type="Proteomes" id="UP000824120"/>
    </source>
</evidence>
<evidence type="ECO:0000256" key="4">
    <source>
        <dbReference type="ARBA" id="ARBA00023163"/>
    </source>
</evidence>
<keyword evidence="4" id="KW-0804">Transcription</keyword>
<keyword evidence="5" id="KW-0539">Nucleus</keyword>
<proteinExistence type="predicted"/>
<feature type="domain" description="TF-B3" evidence="7">
    <location>
        <begin position="142"/>
        <end position="233"/>
    </location>
</feature>
<evidence type="ECO:0000259" key="7">
    <source>
        <dbReference type="PROSITE" id="PS50863"/>
    </source>
</evidence>
<evidence type="ECO:0000256" key="5">
    <source>
        <dbReference type="ARBA" id="ARBA00023242"/>
    </source>
</evidence>
<evidence type="ECO:0000313" key="8">
    <source>
        <dbReference type="EMBL" id="KAG5625149.1"/>
    </source>
</evidence>
<sequence length="328" mass="37477">MEERNFIPVKRRTKSCKKRQQQQVEPHRLKSTSHSSASTSTQTDPLSMIKTVQLDRKKMIPKKPRSVKSKAKQVRTFSFSLINFCIVLQVKSNHPRKAESIKRKGSKRTRINDLYDDVEAKYSVMERAEKVLSSLPDEFPSFAKCMLPSNVAHGFWLHLPKSFCNMHLPSSDTTVILVDEWGNEYKTSYLLERNGLSAGWRGFSISHRLLKGDLLIFRLIEPCKMKVYIVRVNGQEVVDAALCLMNWETLNTSLENRSENNSEDLDSEVLEGMKHSQLHCIINVFGDHYDVQGSIAGSDVTNRLQSNEICCSETSFLHDSPHKSIACR</sequence>
<dbReference type="GO" id="GO:0005634">
    <property type="term" value="C:nucleus"/>
    <property type="evidence" value="ECO:0007669"/>
    <property type="project" value="UniProtKB-SubCell"/>
</dbReference>